<feature type="signal peptide" evidence="1">
    <location>
        <begin position="1"/>
        <end position="22"/>
    </location>
</feature>
<dbReference type="Gene3D" id="3.40.50.880">
    <property type="match status" value="1"/>
</dbReference>
<dbReference type="Pfam" id="PF06283">
    <property type="entry name" value="ThuA"/>
    <property type="match status" value="1"/>
</dbReference>
<dbReference type="PROSITE" id="PS51257">
    <property type="entry name" value="PROKAR_LIPOPROTEIN"/>
    <property type="match status" value="1"/>
</dbReference>
<feature type="chain" id="PRO_5024299089" evidence="1">
    <location>
        <begin position="23"/>
        <end position="269"/>
    </location>
</feature>
<dbReference type="OrthoDB" id="338827at2"/>
<accession>A0A5R9IWK7</accession>
<dbReference type="Proteomes" id="UP000307790">
    <property type="component" value="Unassembled WGS sequence"/>
</dbReference>
<dbReference type="InterPro" id="IPR029010">
    <property type="entry name" value="ThuA-like"/>
</dbReference>
<dbReference type="AlphaFoldDB" id="A0A5R9IWK7"/>
<feature type="domain" description="ThuA-like" evidence="2">
    <location>
        <begin position="52"/>
        <end position="264"/>
    </location>
</feature>
<name>A0A5R9IWK7_9GAMM</name>
<dbReference type="PANTHER" id="PTHR40469:SF2">
    <property type="entry name" value="GALACTOSE-BINDING DOMAIN-LIKE SUPERFAMILY PROTEIN"/>
    <property type="match status" value="1"/>
</dbReference>
<evidence type="ECO:0000313" key="4">
    <source>
        <dbReference type="Proteomes" id="UP000307790"/>
    </source>
</evidence>
<keyword evidence="1" id="KW-0732">Signal</keyword>
<evidence type="ECO:0000256" key="1">
    <source>
        <dbReference type="SAM" id="SignalP"/>
    </source>
</evidence>
<proteinExistence type="predicted"/>
<dbReference type="RefSeq" id="WP_138318159.1">
    <property type="nucleotide sequence ID" value="NZ_VCBC01000002.1"/>
</dbReference>
<organism evidence="3 4">
    <name type="scientific">Thalassotalea litorea</name>
    <dbReference type="NCBI Taxonomy" id="2020715"/>
    <lineage>
        <taxon>Bacteria</taxon>
        <taxon>Pseudomonadati</taxon>
        <taxon>Pseudomonadota</taxon>
        <taxon>Gammaproteobacteria</taxon>
        <taxon>Alteromonadales</taxon>
        <taxon>Colwelliaceae</taxon>
        <taxon>Thalassotalea</taxon>
    </lineage>
</organism>
<reference evidence="3 4" key="1">
    <citation type="submission" date="2019-05" db="EMBL/GenBank/DDBJ databases">
        <title>Genome sequences of Thalassotalea litorea 1K03283.</title>
        <authorList>
            <person name="Zhang D."/>
        </authorList>
    </citation>
    <scope>NUCLEOTIDE SEQUENCE [LARGE SCALE GENOMIC DNA]</scope>
    <source>
        <strain evidence="3 4">MCCC 1K03283</strain>
    </source>
</reference>
<sequence>MKTVGVYLLCLIAVLGFSGCQSSQKSVTKGSSDVGTKKNEKEIGATTAAPARILVFSKTKGFRHDSIASGQQALITLGEQANWRLSFTEDARAFSKEGLGRYAVVVFLNTTGDVLDDEQQTAFEHYIATGGGFVGVHSASDTEHDWPWYGQLVGAQFNSHPEVQQARLVVEDNDQLATEHLNDAWLHSDEWYNFNRNPRKDVDVLLSLDEHSYDAGPGAMGDHPIAWQHHVEQGRAFFTGLGHTKESYQSPEFLQHLSGGIHWAAGIDN</sequence>
<dbReference type="PANTHER" id="PTHR40469">
    <property type="entry name" value="SECRETED GLYCOSYL HYDROLASE"/>
    <property type="match status" value="1"/>
</dbReference>
<protein>
    <submittedName>
        <fullName evidence="3">ThuA domain-containing protein</fullName>
    </submittedName>
</protein>
<comment type="caution">
    <text evidence="3">The sequence shown here is derived from an EMBL/GenBank/DDBJ whole genome shotgun (WGS) entry which is preliminary data.</text>
</comment>
<keyword evidence="4" id="KW-1185">Reference proteome</keyword>
<dbReference type="SUPFAM" id="SSF52317">
    <property type="entry name" value="Class I glutamine amidotransferase-like"/>
    <property type="match status" value="1"/>
</dbReference>
<evidence type="ECO:0000259" key="2">
    <source>
        <dbReference type="Pfam" id="PF06283"/>
    </source>
</evidence>
<evidence type="ECO:0000313" key="3">
    <source>
        <dbReference type="EMBL" id="TLU67556.1"/>
    </source>
</evidence>
<dbReference type="InterPro" id="IPR029062">
    <property type="entry name" value="Class_I_gatase-like"/>
</dbReference>
<gene>
    <name evidence="3" type="ORF">FE810_01005</name>
</gene>
<dbReference type="EMBL" id="VCBC01000002">
    <property type="protein sequence ID" value="TLU67556.1"/>
    <property type="molecule type" value="Genomic_DNA"/>
</dbReference>